<dbReference type="EMBL" id="JBIAQY010000054">
    <property type="protein sequence ID" value="MFF3575286.1"/>
    <property type="molecule type" value="Genomic_DNA"/>
</dbReference>
<evidence type="ECO:0000313" key="1">
    <source>
        <dbReference type="EMBL" id="MFF3575286.1"/>
    </source>
</evidence>
<accession>A0ABW6SJF4</accession>
<sequence>KLRAWASSGSSCIGSRIGNGDAYRLWRSSAQKVCHELSTFRSCFIHRHRELPDRRAYHAECSARSVERACRFYSDQPGVVHAYTLALPDDSEFYAALAASRECTGHWYSRDPIEAWELSGSPA</sequence>
<organism evidence="1 2">
    <name type="scientific">Nocardia jiangxiensis</name>
    <dbReference type="NCBI Taxonomy" id="282685"/>
    <lineage>
        <taxon>Bacteria</taxon>
        <taxon>Bacillati</taxon>
        <taxon>Actinomycetota</taxon>
        <taxon>Actinomycetes</taxon>
        <taxon>Mycobacteriales</taxon>
        <taxon>Nocardiaceae</taxon>
        <taxon>Nocardia</taxon>
    </lineage>
</organism>
<reference evidence="1 2" key="1">
    <citation type="submission" date="2024-10" db="EMBL/GenBank/DDBJ databases">
        <title>The Natural Products Discovery Center: Release of the First 8490 Sequenced Strains for Exploring Actinobacteria Biosynthetic Diversity.</title>
        <authorList>
            <person name="Kalkreuter E."/>
            <person name="Kautsar S.A."/>
            <person name="Yang D."/>
            <person name="Bader C.D."/>
            <person name="Teijaro C.N."/>
            <person name="Fluegel L."/>
            <person name="Davis C.M."/>
            <person name="Simpson J.R."/>
            <person name="Lauterbach L."/>
            <person name="Steele A.D."/>
            <person name="Gui C."/>
            <person name="Meng S."/>
            <person name="Li G."/>
            <person name="Viehrig K."/>
            <person name="Ye F."/>
            <person name="Su P."/>
            <person name="Kiefer A.F."/>
            <person name="Nichols A."/>
            <person name="Cepeda A.J."/>
            <person name="Yan W."/>
            <person name="Fan B."/>
            <person name="Jiang Y."/>
            <person name="Adhikari A."/>
            <person name="Zheng C.-J."/>
            <person name="Schuster L."/>
            <person name="Cowan T.M."/>
            <person name="Smanski M.J."/>
            <person name="Chevrette M.G."/>
            <person name="De Carvalho L.P.S."/>
            <person name="Shen B."/>
        </authorList>
    </citation>
    <scope>NUCLEOTIDE SEQUENCE [LARGE SCALE GENOMIC DNA]</scope>
    <source>
        <strain evidence="1 2">NPDC002593</strain>
    </source>
</reference>
<name>A0ABW6SJF4_9NOCA</name>
<dbReference type="RefSeq" id="WP_387407181.1">
    <property type="nucleotide sequence ID" value="NZ_JBIAQY010000054.1"/>
</dbReference>
<dbReference type="Proteomes" id="UP001601992">
    <property type="component" value="Unassembled WGS sequence"/>
</dbReference>
<comment type="caution">
    <text evidence="1">The sequence shown here is derived from an EMBL/GenBank/DDBJ whole genome shotgun (WGS) entry which is preliminary data.</text>
</comment>
<protein>
    <submittedName>
        <fullName evidence="1">Uncharacterized protein</fullName>
    </submittedName>
</protein>
<proteinExistence type="predicted"/>
<evidence type="ECO:0000313" key="2">
    <source>
        <dbReference type="Proteomes" id="UP001601992"/>
    </source>
</evidence>
<feature type="non-terminal residue" evidence="1">
    <location>
        <position position="1"/>
    </location>
</feature>
<gene>
    <name evidence="1" type="ORF">ACFYXQ_46945</name>
</gene>
<keyword evidence="2" id="KW-1185">Reference proteome</keyword>